<dbReference type="InterPro" id="IPR016053">
    <property type="entry name" value="Haem_Oase-like"/>
</dbReference>
<dbReference type="CDD" id="cd19165">
    <property type="entry name" value="HemeO"/>
    <property type="match status" value="1"/>
</dbReference>
<dbReference type="InterPro" id="IPR016084">
    <property type="entry name" value="Haem_Oase-like_multi-hlx"/>
</dbReference>
<reference evidence="4 5" key="1">
    <citation type="journal article" date="2019" name="Mol. Biol. Evol.">
        <title>Blast fungal genomes show frequent chromosomal changes, gene gains and losses, and effector gene turnover.</title>
        <authorList>
            <person name="Gomez Luciano L.B."/>
            <person name="Jason Tsai I."/>
            <person name="Chuma I."/>
            <person name="Tosa Y."/>
            <person name="Chen Y.H."/>
            <person name="Li J.Y."/>
            <person name="Li M.Y."/>
            <person name="Jade Lu M.Y."/>
            <person name="Nakayashiki H."/>
            <person name="Li W.H."/>
        </authorList>
    </citation>
    <scope>NUCLEOTIDE SEQUENCE [LARGE SCALE GENOMIC DNA]</scope>
    <source>
        <strain evidence="4">MZ5-1-6</strain>
    </source>
</reference>
<evidence type="ECO:0000313" key="5">
    <source>
        <dbReference type="Proteomes" id="UP000294847"/>
    </source>
</evidence>
<keyword evidence="1" id="KW-0349">Heme</keyword>
<dbReference type="Pfam" id="PF01126">
    <property type="entry name" value="Heme_oxygenase"/>
    <property type="match status" value="1"/>
</dbReference>
<dbReference type="GO" id="GO:0006788">
    <property type="term" value="P:heme oxidation"/>
    <property type="evidence" value="ECO:0007669"/>
    <property type="project" value="InterPro"/>
</dbReference>
<accession>A0A4P7N9Z6</accession>
<dbReference type="Gene3D" id="1.20.910.10">
    <property type="entry name" value="Heme oxygenase-like"/>
    <property type="match status" value="1"/>
</dbReference>
<proteinExistence type="predicted"/>
<evidence type="ECO:0000256" key="3">
    <source>
        <dbReference type="ARBA" id="ARBA00023004"/>
    </source>
</evidence>
<gene>
    <name evidence="4" type="ORF">PoMZ_01898</name>
</gene>
<dbReference type="GO" id="GO:0004392">
    <property type="term" value="F:heme oxygenase (decyclizing) activity"/>
    <property type="evidence" value="ECO:0007669"/>
    <property type="project" value="InterPro"/>
</dbReference>
<dbReference type="SUPFAM" id="SSF48613">
    <property type="entry name" value="Heme oxygenase-like"/>
    <property type="match status" value="1"/>
</dbReference>
<sequence>MALPDSSKEDANKGLGKKINASTRLVHRTLNKLILDRLPLALPPRAQNPSLYTSGILHIASIYIAFESLWRQILDYQRLDNEKSDDLFWAKMIPLGRINHKQPTFPWPFSTKTKSNKRTRELLADMHDPKLERTPRLVADIRALTGWSRDEVTAEVRAITTGDGALAHMVRHMNESVCENPHVLLAYGWVMYMALFSGGRFMRATLENAVGDPDLPFWAANPGRIAPSQRQSVSGRTAIEDPGFADNEGEHPSCVRFLDGDGGHRLPLDFLHFSTERDGEDLKEAFKSRIETAEASLTPARLDDVVREAKCIFESLIHIIEDLDRICGTPATTGVQPGLSPSSNLPPTPGPSSIAYGHFFGGGGVHSVCADVNAGKETTSQRNFSKSWTEILASGRLRDSIAVSKERSAKATLKRKAATIGVGKKSKKQDRDAT</sequence>
<dbReference type="PANTHER" id="PTHR10720:SF0">
    <property type="entry name" value="HEME OXYGENASE"/>
    <property type="match status" value="1"/>
</dbReference>
<dbReference type="AlphaFoldDB" id="A0A4P7N9Z6"/>
<dbReference type="InterPro" id="IPR002051">
    <property type="entry name" value="Haem_Oase"/>
</dbReference>
<evidence type="ECO:0000256" key="2">
    <source>
        <dbReference type="ARBA" id="ARBA00022723"/>
    </source>
</evidence>
<dbReference type="OMA" id="MYMALFA"/>
<protein>
    <submittedName>
        <fullName evidence="4">Uncharacterized protein</fullName>
    </submittedName>
</protein>
<evidence type="ECO:0000313" key="4">
    <source>
        <dbReference type="EMBL" id="QBZ56980.1"/>
    </source>
</evidence>
<dbReference type="Proteomes" id="UP000294847">
    <property type="component" value="Chromosome 2"/>
</dbReference>
<keyword evidence="2" id="KW-0479">Metal-binding</keyword>
<dbReference type="PANTHER" id="PTHR10720">
    <property type="entry name" value="HEME OXYGENASE"/>
    <property type="match status" value="1"/>
</dbReference>
<evidence type="ECO:0000256" key="1">
    <source>
        <dbReference type="ARBA" id="ARBA00022617"/>
    </source>
</evidence>
<dbReference type="EMBL" id="CP034205">
    <property type="protein sequence ID" value="QBZ56980.1"/>
    <property type="molecule type" value="Genomic_DNA"/>
</dbReference>
<name>A0A4P7N9Z6_PYROR</name>
<dbReference type="GO" id="GO:0046872">
    <property type="term" value="F:metal ion binding"/>
    <property type="evidence" value="ECO:0007669"/>
    <property type="project" value="UniProtKB-KW"/>
</dbReference>
<organism evidence="4 5">
    <name type="scientific">Pyricularia oryzae</name>
    <name type="common">Rice blast fungus</name>
    <name type="synonym">Magnaporthe oryzae</name>
    <dbReference type="NCBI Taxonomy" id="318829"/>
    <lineage>
        <taxon>Eukaryota</taxon>
        <taxon>Fungi</taxon>
        <taxon>Dikarya</taxon>
        <taxon>Ascomycota</taxon>
        <taxon>Pezizomycotina</taxon>
        <taxon>Sordariomycetes</taxon>
        <taxon>Sordariomycetidae</taxon>
        <taxon>Magnaporthales</taxon>
        <taxon>Pyriculariaceae</taxon>
        <taxon>Pyricularia</taxon>
    </lineage>
</organism>
<keyword evidence="3" id="KW-0408">Iron</keyword>